<evidence type="ECO:0000256" key="2">
    <source>
        <dbReference type="ARBA" id="ARBA00003015"/>
    </source>
</evidence>
<feature type="binding site" evidence="7">
    <location>
        <position position="169"/>
    </location>
    <ligand>
        <name>substrate</name>
    </ligand>
</feature>
<comment type="function">
    <text evidence="2 7">Catalyzes the formation of N(7)-methylguanine at position 46 (m7G46) in tRNA.</text>
</comment>
<dbReference type="GO" id="GO:0008176">
    <property type="term" value="F:tRNA (guanine(46)-N7)-methyltransferase activity"/>
    <property type="evidence" value="ECO:0007669"/>
    <property type="project" value="UniProtKB-UniRule"/>
</dbReference>
<protein>
    <recommendedName>
        <fullName evidence="7">tRNA (guanine-N(7)-)-methyltransferase</fullName>
        <ecNumber evidence="7">2.1.1.33</ecNumber>
    </recommendedName>
    <alternativeName>
        <fullName evidence="7">tRNA (guanine(46)-N(7))-methyltransferase</fullName>
    </alternativeName>
    <alternativeName>
        <fullName evidence="7">tRNA(m7G46)-methyltransferase</fullName>
    </alternativeName>
</protein>
<dbReference type="UniPathway" id="UPA00989"/>
<feature type="binding site" evidence="7">
    <location>
        <position position="59"/>
    </location>
    <ligand>
        <name>S-adenosyl-L-methionine</name>
        <dbReference type="ChEBI" id="CHEBI:59789"/>
    </ligand>
</feature>
<evidence type="ECO:0000256" key="4">
    <source>
        <dbReference type="ARBA" id="ARBA00022679"/>
    </source>
</evidence>
<evidence type="ECO:0000313" key="8">
    <source>
        <dbReference type="EMBL" id="SDL80596.1"/>
    </source>
</evidence>
<accession>A0A1G9N205</accession>
<dbReference type="CDD" id="cd02440">
    <property type="entry name" value="AdoMet_MTases"/>
    <property type="match status" value="1"/>
</dbReference>
<gene>
    <name evidence="7" type="primary">trmB</name>
    <name evidence="8" type="ORF">SAMN04488090_1836</name>
</gene>
<sequence>MMYLWRFKSSLFVVSRRKLQFFAHNAAADNVLEPPKPIFSEIKGNWNGFFRNEHPLVVEIGCGKGEYTLGLGSVFPDRNFVGVDMKGDRLARGSKQAMDRGLTNVAFLRTIVQDIDKFFAPDEVSELWVTFPDPRPRKRDVKRRLTHPRFLRMYANMLKADGLFHLKTDSDSLFDYTLETLEAFGCENLIYTRDLYQSELNMRHFGIKTKYEALFYEQGYSIKYLSCHLTPKVQEARAEELEENEEVL</sequence>
<dbReference type="EC" id="2.1.1.33" evidence="7"/>
<feature type="binding site" evidence="7">
    <location>
        <begin position="209"/>
        <end position="212"/>
    </location>
    <ligand>
        <name>substrate</name>
    </ligand>
</feature>
<evidence type="ECO:0000256" key="6">
    <source>
        <dbReference type="ARBA" id="ARBA00022694"/>
    </source>
</evidence>
<comment type="similarity">
    <text evidence="7">Belongs to the class I-like SAM-binding methyltransferase superfamily. TrmB family.</text>
</comment>
<keyword evidence="9" id="KW-1185">Reference proteome</keyword>
<comment type="pathway">
    <text evidence="7">tRNA modification; N(7)-methylguanine-tRNA biosynthesis.</text>
</comment>
<dbReference type="PROSITE" id="PS51625">
    <property type="entry name" value="SAM_MT_TRMB"/>
    <property type="match status" value="1"/>
</dbReference>
<name>A0A1G9N205_9BACT</name>
<proteinExistence type="inferred from homology"/>
<dbReference type="NCBIfam" id="TIGR00091">
    <property type="entry name" value="tRNA (guanosine(46)-N7)-methyltransferase TrmB"/>
    <property type="match status" value="1"/>
</dbReference>
<dbReference type="InterPro" id="IPR055361">
    <property type="entry name" value="tRNA_methyltr_TrmB_bact"/>
</dbReference>
<feature type="binding site" evidence="7">
    <location>
        <position position="133"/>
    </location>
    <ligand>
        <name>S-adenosyl-L-methionine</name>
        <dbReference type="ChEBI" id="CHEBI:59789"/>
    </ligand>
</feature>
<dbReference type="GO" id="GO:0043527">
    <property type="term" value="C:tRNA methyltransferase complex"/>
    <property type="evidence" value="ECO:0007669"/>
    <property type="project" value="TreeGrafter"/>
</dbReference>
<keyword evidence="4 7" id="KW-0808">Transferase</keyword>
<dbReference type="HAMAP" id="MF_01057">
    <property type="entry name" value="tRNA_methyltr_TrmB"/>
    <property type="match status" value="1"/>
</dbReference>
<reference evidence="8 9" key="1">
    <citation type="submission" date="2016-10" db="EMBL/GenBank/DDBJ databases">
        <authorList>
            <person name="de Groot N.N."/>
        </authorList>
    </citation>
    <scope>NUCLEOTIDE SEQUENCE [LARGE SCALE GENOMIC DNA]</scope>
    <source>
        <strain evidence="8 9">DSM 21668</strain>
    </source>
</reference>
<dbReference type="SUPFAM" id="SSF53335">
    <property type="entry name" value="S-adenosyl-L-methionine-dependent methyltransferases"/>
    <property type="match status" value="1"/>
</dbReference>
<dbReference type="Pfam" id="PF02390">
    <property type="entry name" value="Methyltransf_4"/>
    <property type="match status" value="1"/>
</dbReference>
<keyword evidence="3 7" id="KW-0489">Methyltransferase</keyword>
<keyword evidence="5 7" id="KW-0949">S-adenosyl-L-methionine</keyword>
<evidence type="ECO:0000256" key="3">
    <source>
        <dbReference type="ARBA" id="ARBA00022603"/>
    </source>
</evidence>
<evidence type="ECO:0000256" key="7">
    <source>
        <dbReference type="HAMAP-Rule" id="MF_01057"/>
    </source>
</evidence>
<comment type="catalytic activity">
    <reaction evidence="1 7">
        <text>guanosine(46) in tRNA + S-adenosyl-L-methionine = N(7)-methylguanosine(46) in tRNA + S-adenosyl-L-homocysteine</text>
        <dbReference type="Rhea" id="RHEA:42708"/>
        <dbReference type="Rhea" id="RHEA-COMP:10188"/>
        <dbReference type="Rhea" id="RHEA-COMP:10189"/>
        <dbReference type="ChEBI" id="CHEBI:57856"/>
        <dbReference type="ChEBI" id="CHEBI:59789"/>
        <dbReference type="ChEBI" id="CHEBI:74269"/>
        <dbReference type="ChEBI" id="CHEBI:74480"/>
        <dbReference type="EC" id="2.1.1.33"/>
    </reaction>
</comment>
<dbReference type="PANTHER" id="PTHR23417">
    <property type="entry name" value="3-DEOXY-D-MANNO-OCTULOSONIC-ACID TRANSFERASE/TRNA GUANINE-N 7 - -METHYLTRANSFERASE"/>
    <property type="match status" value="1"/>
</dbReference>
<dbReference type="Proteomes" id="UP000198901">
    <property type="component" value="Unassembled WGS sequence"/>
</dbReference>
<comment type="caution">
    <text evidence="7">Lacks conserved residue(s) required for the propagation of feature annotation.</text>
</comment>
<dbReference type="NCBIfam" id="NF001080">
    <property type="entry name" value="PRK00121.2-2"/>
    <property type="match status" value="1"/>
</dbReference>
<dbReference type="Gene3D" id="3.40.50.150">
    <property type="entry name" value="Vaccinia Virus protein VP39"/>
    <property type="match status" value="1"/>
</dbReference>
<dbReference type="InterPro" id="IPR029063">
    <property type="entry name" value="SAM-dependent_MTases_sf"/>
</dbReference>
<keyword evidence="6 7" id="KW-0819">tRNA processing</keyword>
<dbReference type="EMBL" id="FNGS01000003">
    <property type="protein sequence ID" value="SDL80596.1"/>
    <property type="molecule type" value="Genomic_DNA"/>
</dbReference>
<evidence type="ECO:0000256" key="1">
    <source>
        <dbReference type="ARBA" id="ARBA00000142"/>
    </source>
</evidence>
<organism evidence="8 9">
    <name type="scientific">Siphonobacter aquaeclarae</name>
    <dbReference type="NCBI Taxonomy" id="563176"/>
    <lineage>
        <taxon>Bacteria</taxon>
        <taxon>Pseudomonadati</taxon>
        <taxon>Bacteroidota</taxon>
        <taxon>Cytophagia</taxon>
        <taxon>Cytophagales</taxon>
        <taxon>Cytophagaceae</taxon>
        <taxon>Siphonobacter</taxon>
    </lineage>
</organism>
<evidence type="ECO:0000313" key="9">
    <source>
        <dbReference type="Proteomes" id="UP000198901"/>
    </source>
</evidence>
<dbReference type="InterPro" id="IPR003358">
    <property type="entry name" value="tRNA_(Gua-N-7)_MeTrfase_Trmb"/>
</dbReference>
<dbReference type="STRING" id="563176.SAMN04488090_1836"/>
<evidence type="ECO:0000256" key="5">
    <source>
        <dbReference type="ARBA" id="ARBA00022691"/>
    </source>
</evidence>
<dbReference type="PANTHER" id="PTHR23417:SF14">
    <property type="entry name" value="PENTACOTRIPEPTIDE-REPEAT REGION OF PRORP DOMAIN-CONTAINING PROTEIN"/>
    <property type="match status" value="1"/>
</dbReference>
<feature type="binding site" evidence="7">
    <location>
        <position position="84"/>
    </location>
    <ligand>
        <name>S-adenosyl-L-methionine</name>
        <dbReference type="ChEBI" id="CHEBI:59789"/>
    </ligand>
</feature>
<dbReference type="AlphaFoldDB" id="A0A1G9N205"/>